<organism evidence="5 6">
    <name type="scientific">Deinococcus daejeonensis</name>
    <dbReference type="NCBI Taxonomy" id="1007098"/>
    <lineage>
        <taxon>Bacteria</taxon>
        <taxon>Thermotogati</taxon>
        <taxon>Deinococcota</taxon>
        <taxon>Deinococci</taxon>
        <taxon>Deinococcales</taxon>
        <taxon>Deinococcaceae</taxon>
        <taxon>Deinococcus</taxon>
    </lineage>
</organism>
<accession>A0ABQ2JE48</accession>
<evidence type="ECO:0000256" key="1">
    <source>
        <dbReference type="ARBA" id="ARBA00010378"/>
    </source>
</evidence>
<dbReference type="InterPro" id="IPR003593">
    <property type="entry name" value="AAA+_ATPase"/>
</dbReference>
<dbReference type="Pfam" id="PF17866">
    <property type="entry name" value="AAA_lid_6"/>
    <property type="match status" value="1"/>
</dbReference>
<evidence type="ECO:0000313" key="5">
    <source>
        <dbReference type="EMBL" id="GGN43095.1"/>
    </source>
</evidence>
<dbReference type="PANTHER" id="PTHR43392:SF2">
    <property type="entry name" value="AAA-TYPE ATPASE FAMILY PROTEIN _ ANKYRIN REPEAT FAMILY PROTEIN"/>
    <property type="match status" value="1"/>
</dbReference>
<dbReference type="SMART" id="SM00382">
    <property type="entry name" value="AAA"/>
    <property type="match status" value="1"/>
</dbReference>
<dbReference type="Pfam" id="PF00004">
    <property type="entry name" value="AAA"/>
    <property type="match status" value="1"/>
</dbReference>
<evidence type="ECO:0000256" key="2">
    <source>
        <dbReference type="ARBA" id="ARBA00022741"/>
    </source>
</evidence>
<dbReference type="SUPFAM" id="SSF52540">
    <property type="entry name" value="P-loop containing nucleoside triphosphate hydrolases"/>
    <property type="match status" value="1"/>
</dbReference>
<sequence length="482" mass="54547">MLNHHTVWEIRVKMSEALESIARPKYWDTSRDIKGNFDYNSTRIAFLISAADSDLSYEERSVFNYVFDTEYSHPKFERMALEFVGGDLVDIISEIPDYFVSAVLFDSTEREEFSQLAYNYVKCLCVLFLSISGEGSESKAALIYLHLKSLKNYAARHHVFINDDLLPDIQIETDTQTMDTGVAKNSILAPIAQEKINKPELIPEENSQEEADDIDSLLTELDSLIGLSNVKSDVKSLTNLIRVQRLRESRGLSVAPMSLHLVFTGNPGTGKTTVARLLGKIYKSLGILSQGHLIEVDRSGLVAGFVGQTAIKTKEIASKANGGILFIDEAYSLYGSENDYGKEAIETLLKHMEDNRHDFILIVAGYNDQMERFLSSNPGLRSRFNKFLAFNDYNRDEMTQIFLKFSKEAGYLIDDEALRQVVKFFDRRIEITGNAFSNARDARNAFEYIIAKQADRVINHNLSKNDDIIRIVEDDVNSLSML</sequence>
<keyword evidence="2" id="KW-0547">Nucleotide-binding</keyword>
<dbReference type="EMBL" id="BMOR01000017">
    <property type="protein sequence ID" value="GGN43095.1"/>
    <property type="molecule type" value="Genomic_DNA"/>
</dbReference>
<name>A0ABQ2JE48_9DEIO</name>
<evidence type="ECO:0000313" key="6">
    <source>
        <dbReference type="Proteomes" id="UP000645517"/>
    </source>
</evidence>
<dbReference type="PANTHER" id="PTHR43392">
    <property type="entry name" value="AAA-TYPE ATPASE FAMILY PROTEIN / ANKYRIN REPEAT FAMILY PROTEIN"/>
    <property type="match status" value="1"/>
</dbReference>
<evidence type="ECO:0000259" key="4">
    <source>
        <dbReference type="SMART" id="SM00382"/>
    </source>
</evidence>
<dbReference type="InterPro" id="IPR050773">
    <property type="entry name" value="CbxX/CfxQ_RuBisCO_ESX"/>
</dbReference>
<gene>
    <name evidence="5" type="ORF">GCM10010842_30230</name>
</gene>
<keyword evidence="3" id="KW-0067">ATP-binding</keyword>
<keyword evidence="6" id="KW-1185">Reference proteome</keyword>
<comment type="similarity">
    <text evidence="1">Belongs to the CbxX/CfxQ family.</text>
</comment>
<dbReference type="InterPro" id="IPR041627">
    <property type="entry name" value="AAA_lid_6"/>
</dbReference>
<dbReference type="InterPro" id="IPR000641">
    <property type="entry name" value="CbxX/CfxQ"/>
</dbReference>
<proteinExistence type="inferred from homology"/>
<reference evidence="6" key="1">
    <citation type="journal article" date="2019" name="Int. J. Syst. Evol. Microbiol.">
        <title>The Global Catalogue of Microorganisms (GCM) 10K type strain sequencing project: providing services to taxonomists for standard genome sequencing and annotation.</title>
        <authorList>
            <consortium name="The Broad Institute Genomics Platform"/>
            <consortium name="The Broad Institute Genome Sequencing Center for Infectious Disease"/>
            <person name="Wu L."/>
            <person name="Ma J."/>
        </authorList>
    </citation>
    <scope>NUCLEOTIDE SEQUENCE [LARGE SCALE GENOMIC DNA]</scope>
    <source>
        <strain evidence="6">JCM 16918</strain>
    </source>
</reference>
<dbReference type="Gene3D" id="1.10.8.60">
    <property type="match status" value="1"/>
</dbReference>
<dbReference type="PRINTS" id="PR00819">
    <property type="entry name" value="CBXCFQXSUPER"/>
</dbReference>
<dbReference type="Gene3D" id="3.40.50.300">
    <property type="entry name" value="P-loop containing nucleotide triphosphate hydrolases"/>
    <property type="match status" value="1"/>
</dbReference>
<dbReference type="InterPro" id="IPR027417">
    <property type="entry name" value="P-loop_NTPase"/>
</dbReference>
<evidence type="ECO:0000256" key="3">
    <source>
        <dbReference type="ARBA" id="ARBA00022840"/>
    </source>
</evidence>
<protein>
    <recommendedName>
        <fullName evidence="4">AAA+ ATPase domain-containing protein</fullName>
    </recommendedName>
</protein>
<feature type="domain" description="AAA+ ATPase" evidence="4">
    <location>
        <begin position="257"/>
        <end position="394"/>
    </location>
</feature>
<dbReference type="CDD" id="cd00009">
    <property type="entry name" value="AAA"/>
    <property type="match status" value="1"/>
</dbReference>
<dbReference type="Proteomes" id="UP000645517">
    <property type="component" value="Unassembled WGS sequence"/>
</dbReference>
<comment type="caution">
    <text evidence="5">The sequence shown here is derived from an EMBL/GenBank/DDBJ whole genome shotgun (WGS) entry which is preliminary data.</text>
</comment>
<dbReference type="InterPro" id="IPR003959">
    <property type="entry name" value="ATPase_AAA_core"/>
</dbReference>